<proteinExistence type="predicted"/>
<dbReference type="PANTHER" id="PTHR35475">
    <property type="entry name" value="WD REPEAT PROTEIN"/>
    <property type="match status" value="1"/>
</dbReference>
<keyword evidence="1" id="KW-0812">Transmembrane</keyword>
<evidence type="ECO:0000256" key="1">
    <source>
        <dbReference type="SAM" id="Phobius"/>
    </source>
</evidence>
<keyword evidence="1" id="KW-0472">Membrane</keyword>
<protein>
    <submittedName>
        <fullName evidence="2">Uncharacterized protein</fullName>
    </submittedName>
</protein>
<feature type="transmembrane region" description="Helical" evidence="1">
    <location>
        <begin position="130"/>
        <end position="146"/>
    </location>
</feature>
<organism evidence="2 3">
    <name type="scientific">Sphagnum troendelagicum</name>
    <dbReference type="NCBI Taxonomy" id="128251"/>
    <lineage>
        <taxon>Eukaryota</taxon>
        <taxon>Viridiplantae</taxon>
        <taxon>Streptophyta</taxon>
        <taxon>Embryophyta</taxon>
        <taxon>Bryophyta</taxon>
        <taxon>Sphagnophytina</taxon>
        <taxon>Sphagnopsida</taxon>
        <taxon>Sphagnales</taxon>
        <taxon>Sphagnaceae</taxon>
        <taxon>Sphagnum</taxon>
    </lineage>
</organism>
<gene>
    <name evidence="2" type="ORF">CSSPTR1EN2_LOCUS18601</name>
</gene>
<keyword evidence="1" id="KW-1133">Transmembrane helix</keyword>
<accession>A0ABP0UQ15</accession>
<dbReference type="EMBL" id="OZ019897">
    <property type="protein sequence ID" value="CAK9227162.1"/>
    <property type="molecule type" value="Genomic_DNA"/>
</dbReference>
<sequence length="152" mass="17058">MAEKVDVQIYIQGKGPVHKLKVPLEGWDKNKIDLEIIMSKYRLRRLYAYSLTSGRGLELFFSPRNGLSLVSYSGKPGAIVRFDADPKASVWQLLGRISMCIVLLALVFLGTTNSQADWVLKVQELGGGRIAWLGCFLVMLVTQLAWKPFRSV</sequence>
<feature type="transmembrane region" description="Helical" evidence="1">
    <location>
        <begin position="90"/>
        <end position="110"/>
    </location>
</feature>
<evidence type="ECO:0000313" key="2">
    <source>
        <dbReference type="EMBL" id="CAK9227162.1"/>
    </source>
</evidence>
<evidence type="ECO:0000313" key="3">
    <source>
        <dbReference type="Proteomes" id="UP001497512"/>
    </source>
</evidence>
<reference evidence="2" key="1">
    <citation type="submission" date="2024-02" db="EMBL/GenBank/DDBJ databases">
        <authorList>
            <consortium name="ELIXIR-Norway"/>
            <consortium name="Elixir Norway"/>
        </authorList>
    </citation>
    <scope>NUCLEOTIDE SEQUENCE</scope>
</reference>
<name>A0ABP0UQ15_9BRYO</name>
<dbReference type="PANTHER" id="PTHR35475:SF1">
    <property type="entry name" value="WD REPEAT PROTEIN"/>
    <property type="match status" value="1"/>
</dbReference>
<keyword evidence="3" id="KW-1185">Reference proteome</keyword>
<dbReference type="Proteomes" id="UP001497512">
    <property type="component" value="Chromosome 5"/>
</dbReference>